<dbReference type="AlphaFoldDB" id="A0A4Y2CLH7"/>
<dbReference type="PANTHER" id="PTHR46060">
    <property type="entry name" value="MARINER MOS1 TRANSPOSASE-LIKE PROTEIN"/>
    <property type="match status" value="1"/>
</dbReference>
<dbReference type="Gene3D" id="3.30.420.10">
    <property type="entry name" value="Ribonuclease H-like superfamily/Ribonuclease H"/>
    <property type="match status" value="1"/>
</dbReference>
<reference evidence="1 2" key="1">
    <citation type="journal article" date="2019" name="Sci. Rep.">
        <title>Orb-weaving spider Araneus ventricosus genome elucidates the spidroin gene catalogue.</title>
        <authorList>
            <person name="Kono N."/>
            <person name="Nakamura H."/>
            <person name="Ohtoshi R."/>
            <person name="Moran D.A.P."/>
            <person name="Shinohara A."/>
            <person name="Yoshida Y."/>
            <person name="Fujiwara M."/>
            <person name="Mori M."/>
            <person name="Tomita M."/>
            <person name="Arakawa K."/>
        </authorList>
    </citation>
    <scope>NUCLEOTIDE SEQUENCE [LARGE SCALE GENOMIC DNA]</scope>
</reference>
<protein>
    <recommendedName>
        <fullName evidence="3">Histone-lysine N-methyltransferase SETMAR</fullName>
    </recommendedName>
</protein>
<dbReference type="PANTHER" id="PTHR46060:SF1">
    <property type="entry name" value="MARINER MOS1 TRANSPOSASE-LIKE PROTEIN"/>
    <property type="match status" value="1"/>
</dbReference>
<comment type="caution">
    <text evidence="1">The sequence shown here is derived from an EMBL/GenBank/DDBJ whole genome shotgun (WGS) entry which is preliminary data.</text>
</comment>
<proteinExistence type="predicted"/>
<dbReference type="Proteomes" id="UP000499080">
    <property type="component" value="Unassembled WGS sequence"/>
</dbReference>
<organism evidence="1 2">
    <name type="scientific">Araneus ventricosus</name>
    <name type="common">Orbweaver spider</name>
    <name type="synonym">Epeira ventricosa</name>
    <dbReference type="NCBI Taxonomy" id="182803"/>
    <lineage>
        <taxon>Eukaryota</taxon>
        <taxon>Metazoa</taxon>
        <taxon>Ecdysozoa</taxon>
        <taxon>Arthropoda</taxon>
        <taxon>Chelicerata</taxon>
        <taxon>Arachnida</taxon>
        <taxon>Araneae</taxon>
        <taxon>Araneomorphae</taxon>
        <taxon>Entelegynae</taxon>
        <taxon>Araneoidea</taxon>
        <taxon>Araneidae</taxon>
        <taxon>Araneus</taxon>
    </lineage>
</organism>
<dbReference type="InterPro" id="IPR036397">
    <property type="entry name" value="RNaseH_sf"/>
</dbReference>
<sequence>MYETSISPYSPDLAPSDFHLFEPFNMHPEDCHFRSDAEFQEAVVKWLRYLDPDFFYAGFDRLVYRWPNYFNNDCDYVER</sequence>
<dbReference type="OrthoDB" id="6432034at2759"/>
<evidence type="ECO:0000313" key="1">
    <source>
        <dbReference type="EMBL" id="GBM04588.1"/>
    </source>
</evidence>
<name>A0A4Y2CLH7_ARAVE</name>
<keyword evidence="2" id="KW-1185">Reference proteome</keyword>
<dbReference type="GO" id="GO:0003676">
    <property type="term" value="F:nucleic acid binding"/>
    <property type="evidence" value="ECO:0007669"/>
    <property type="project" value="InterPro"/>
</dbReference>
<evidence type="ECO:0000313" key="2">
    <source>
        <dbReference type="Proteomes" id="UP000499080"/>
    </source>
</evidence>
<evidence type="ECO:0008006" key="3">
    <source>
        <dbReference type="Google" id="ProtNLM"/>
    </source>
</evidence>
<dbReference type="InterPro" id="IPR052709">
    <property type="entry name" value="Transposase-MT_Hybrid"/>
</dbReference>
<gene>
    <name evidence="1" type="ORF">AVEN_93986_1</name>
</gene>
<dbReference type="EMBL" id="BGPR01000204">
    <property type="protein sequence ID" value="GBM04588.1"/>
    <property type="molecule type" value="Genomic_DNA"/>
</dbReference>
<accession>A0A4Y2CLH7</accession>